<reference evidence="1 2" key="1">
    <citation type="submission" date="2019-09" db="EMBL/GenBank/DDBJ databases">
        <authorList>
            <person name="Depoorter E."/>
        </authorList>
    </citation>
    <scope>NUCLEOTIDE SEQUENCE [LARGE SCALE GENOMIC DNA]</scope>
    <source>
        <strain evidence="1">LMG 24066</strain>
    </source>
</reference>
<gene>
    <name evidence="1" type="ORF">BAR24066_03657</name>
</gene>
<accession>A0A9Q9SJP9</accession>
<evidence type="ECO:0000313" key="2">
    <source>
        <dbReference type="Proteomes" id="UP000494172"/>
    </source>
</evidence>
<protein>
    <submittedName>
        <fullName evidence="1">Uncharacterized protein</fullName>
    </submittedName>
</protein>
<dbReference type="RefSeq" id="WP_174993091.1">
    <property type="nucleotide sequence ID" value="NZ_CABVPX010000014.1"/>
</dbReference>
<sequence length="138" mass="14595">MGSRWPFLHVGAGFGDVYRNETHFQVDGWGGAKGVGSPTESYLAYREKVAAEVGAAKMEDQADLDKKYAVDVKGFSAKAGSVVQSVVADDGMTPGPDGLFLTSDSGRVNLLVTTVLLLKAWAKRANAGIKSTDDVART</sequence>
<comment type="caution">
    <text evidence="1">The sequence shown here is derived from an EMBL/GenBank/DDBJ whole genome shotgun (WGS) entry which is preliminary data.</text>
</comment>
<name>A0A9Q9SJP9_9BURK</name>
<dbReference type="EMBL" id="CABVPX010000014">
    <property type="protein sequence ID" value="VWB77618.1"/>
    <property type="molecule type" value="Genomic_DNA"/>
</dbReference>
<proteinExistence type="predicted"/>
<dbReference type="AlphaFoldDB" id="A0A9Q9SJP9"/>
<evidence type="ECO:0000313" key="1">
    <source>
        <dbReference type="EMBL" id="VWB77618.1"/>
    </source>
</evidence>
<organism evidence="1 2">
    <name type="scientific">Burkholderia arboris</name>
    <dbReference type="NCBI Taxonomy" id="488730"/>
    <lineage>
        <taxon>Bacteria</taxon>
        <taxon>Pseudomonadati</taxon>
        <taxon>Pseudomonadota</taxon>
        <taxon>Betaproteobacteria</taxon>
        <taxon>Burkholderiales</taxon>
        <taxon>Burkholderiaceae</taxon>
        <taxon>Burkholderia</taxon>
        <taxon>Burkholderia cepacia complex</taxon>
    </lineage>
</organism>
<dbReference type="Proteomes" id="UP000494172">
    <property type="component" value="Unassembled WGS sequence"/>
</dbReference>